<name>A0ACC2NUS0_9HYME</name>
<accession>A0ACC2NUS0</accession>
<sequence>MTGIKIGTIVGHTLIDLGMILDFCVAITCDGCSVNISESCGAVSVLKQDCQNAVYSPCYSHKLNLTISKSSSVQAVRNSVGTMKETISFFKSSAKRVDPLKALLGRILGDLCETRWVERHDGVLQFRENLPKIVETLDVISSWRDSQTAAKARALRLALCDSQFLVKSLIKDITTVLERKRERCDTEFQTLYEEICEIANQIDVDLRIPRTCGHQNYRDNHPAPDPDSYFKRSIYIPLIDHVLQDLKSRFSESTLELYNLFVLLSNTPLREEETQLNAAISSLATKYYVFFDTSPNDCGEFSSQRLKFAASAERSFSTLKRVKSWLRSTMGESRLVGLALMNIHRDIILDLERVLDRYASMRRHRHEFMV</sequence>
<dbReference type="EMBL" id="CM056742">
    <property type="protein sequence ID" value="KAJ8674901.1"/>
    <property type="molecule type" value="Genomic_DNA"/>
</dbReference>
<protein>
    <submittedName>
        <fullName evidence="1">Uncharacterized protein</fullName>
    </submittedName>
</protein>
<reference evidence="1" key="1">
    <citation type="submission" date="2023-04" db="EMBL/GenBank/DDBJ databases">
        <title>A chromosome-level genome assembly of the parasitoid wasp Eretmocerus hayati.</title>
        <authorList>
            <person name="Zhong Y."/>
            <person name="Liu S."/>
            <person name="Liu Y."/>
        </authorList>
    </citation>
    <scope>NUCLEOTIDE SEQUENCE</scope>
    <source>
        <strain evidence="1">ZJU_SS_LIU_2023</strain>
    </source>
</reference>
<keyword evidence="2" id="KW-1185">Reference proteome</keyword>
<gene>
    <name evidence="1" type="ORF">QAD02_010687</name>
</gene>
<evidence type="ECO:0000313" key="1">
    <source>
        <dbReference type="EMBL" id="KAJ8674901.1"/>
    </source>
</evidence>
<dbReference type="Proteomes" id="UP001239111">
    <property type="component" value="Chromosome 2"/>
</dbReference>
<proteinExistence type="predicted"/>
<organism evidence="1 2">
    <name type="scientific">Eretmocerus hayati</name>
    <dbReference type="NCBI Taxonomy" id="131215"/>
    <lineage>
        <taxon>Eukaryota</taxon>
        <taxon>Metazoa</taxon>
        <taxon>Ecdysozoa</taxon>
        <taxon>Arthropoda</taxon>
        <taxon>Hexapoda</taxon>
        <taxon>Insecta</taxon>
        <taxon>Pterygota</taxon>
        <taxon>Neoptera</taxon>
        <taxon>Endopterygota</taxon>
        <taxon>Hymenoptera</taxon>
        <taxon>Apocrita</taxon>
        <taxon>Proctotrupomorpha</taxon>
        <taxon>Chalcidoidea</taxon>
        <taxon>Aphelinidae</taxon>
        <taxon>Aphelininae</taxon>
        <taxon>Eretmocerus</taxon>
    </lineage>
</organism>
<comment type="caution">
    <text evidence="1">The sequence shown here is derived from an EMBL/GenBank/DDBJ whole genome shotgun (WGS) entry which is preliminary data.</text>
</comment>
<evidence type="ECO:0000313" key="2">
    <source>
        <dbReference type="Proteomes" id="UP001239111"/>
    </source>
</evidence>